<dbReference type="Proteomes" id="UP001219525">
    <property type="component" value="Unassembled WGS sequence"/>
</dbReference>
<name>A0AAD6YKJ8_9AGAR</name>
<accession>A0AAD6YKJ8</accession>
<reference evidence="2" key="1">
    <citation type="submission" date="2023-03" db="EMBL/GenBank/DDBJ databases">
        <title>Massive genome expansion in bonnet fungi (Mycena s.s.) driven by repeated elements and novel gene families across ecological guilds.</title>
        <authorList>
            <consortium name="Lawrence Berkeley National Laboratory"/>
            <person name="Harder C.B."/>
            <person name="Miyauchi S."/>
            <person name="Viragh M."/>
            <person name="Kuo A."/>
            <person name="Thoen E."/>
            <person name="Andreopoulos B."/>
            <person name="Lu D."/>
            <person name="Skrede I."/>
            <person name="Drula E."/>
            <person name="Henrissat B."/>
            <person name="Morin E."/>
            <person name="Kohler A."/>
            <person name="Barry K."/>
            <person name="LaButti K."/>
            <person name="Morin E."/>
            <person name="Salamov A."/>
            <person name="Lipzen A."/>
            <person name="Mereny Z."/>
            <person name="Hegedus B."/>
            <person name="Baldrian P."/>
            <person name="Stursova M."/>
            <person name="Weitz H."/>
            <person name="Taylor A."/>
            <person name="Grigoriev I.V."/>
            <person name="Nagy L.G."/>
            <person name="Martin F."/>
            <person name="Kauserud H."/>
        </authorList>
    </citation>
    <scope>NUCLEOTIDE SEQUENCE</scope>
    <source>
        <strain evidence="2">9144</strain>
    </source>
</reference>
<sequence>MSSIWLWTPQARLWEDDLEEIKLDPIWSVFEKNKRTSSRVLGEIFKTLKPHLRSSPEWLQRVRSCISFCLGGEMLAKTGTKDIDLVDTQLEFYLEYLWLQYHGNGEPEPRVMEEFLLSAQKKASDLTFDSFPRPDPDFSLIEELQLMDDLDEEDDNHNDSDSESEDNHSSDDDYMETDTASSDNSSESGRLMDVDMDSDTYSSRSPPAPAAHHNFVQEEIPSYPCAVPKESSAQRKRKRMEALLQSVKGLPVTWAQHMRDFFYPTTSAQAQSSRDEKLVVQDLVDMRLLPSHVYTSKPFTDALEASLRSSGLADMMYKICRPGNLLETTHPDVERSFRFHNWKLSYAEIYVRWIPESITQAQYRETLPPVDPDYKIDVDMLLRFISDHPRMHPWSYNPMACFLFLSASCFEVNCDLWLVPSLATLKFKTAGWNFLNVYRAIMRHPIMKPSKDSTPEAQALLRSLEPHFREVIKQTVEHRERRNRIYRETYRSTHFHPSSEPLDRFAIPPDPLLSSAPNNTPAKNAPAPMPAGLSKKERKNFKAKQKKVKQKQKSEAQDLLPGECSLCRYLPNEEQCVRIFKVTELPNWRNYIGWAVTCASPEDRLKPKPPPAVDGVPQVPEEVHYIHPDELGLVTIEFREPVFKRCGKDIVRFVFQQPGREDQFVGGVRYMAFCPETLKHLHHNHRQVLINSVNRRESLRAWAMEGSSMTARGSRQPSGGILGDGYGPYADESAETVEGIRSLFRGALDTDALVLVGSTIHPGMQKELRDITEQAELNRFGRSGLSTFYCTNYISTMHIDTDMGSADVKSGRSKKQSTGGYYPCVQLLKNNCEDDEYNFVMLQWGLLIKTVTNCVW</sequence>
<proteinExistence type="predicted"/>
<evidence type="ECO:0000313" key="2">
    <source>
        <dbReference type="EMBL" id="KAJ7220635.1"/>
    </source>
</evidence>
<feature type="compositionally biased region" description="Basic and acidic residues" evidence="1">
    <location>
        <begin position="157"/>
        <end position="171"/>
    </location>
</feature>
<evidence type="ECO:0000313" key="3">
    <source>
        <dbReference type="Proteomes" id="UP001219525"/>
    </source>
</evidence>
<feature type="compositionally biased region" description="Polar residues" evidence="1">
    <location>
        <begin position="178"/>
        <end position="188"/>
    </location>
</feature>
<dbReference type="AlphaFoldDB" id="A0AAD6YKJ8"/>
<feature type="region of interest" description="Disordered" evidence="1">
    <location>
        <begin position="151"/>
        <end position="210"/>
    </location>
</feature>
<keyword evidence="3" id="KW-1185">Reference proteome</keyword>
<gene>
    <name evidence="2" type="ORF">GGX14DRAFT_559424</name>
</gene>
<feature type="region of interest" description="Disordered" evidence="1">
    <location>
        <begin position="495"/>
        <end position="555"/>
    </location>
</feature>
<comment type="caution">
    <text evidence="2">The sequence shown here is derived from an EMBL/GenBank/DDBJ whole genome shotgun (WGS) entry which is preliminary data.</text>
</comment>
<evidence type="ECO:0000256" key="1">
    <source>
        <dbReference type="SAM" id="MobiDB-lite"/>
    </source>
</evidence>
<feature type="compositionally biased region" description="Basic residues" evidence="1">
    <location>
        <begin position="536"/>
        <end position="551"/>
    </location>
</feature>
<feature type="compositionally biased region" description="Low complexity" evidence="1">
    <location>
        <begin position="516"/>
        <end position="526"/>
    </location>
</feature>
<organism evidence="2 3">
    <name type="scientific">Mycena pura</name>
    <dbReference type="NCBI Taxonomy" id="153505"/>
    <lineage>
        <taxon>Eukaryota</taxon>
        <taxon>Fungi</taxon>
        <taxon>Dikarya</taxon>
        <taxon>Basidiomycota</taxon>
        <taxon>Agaricomycotina</taxon>
        <taxon>Agaricomycetes</taxon>
        <taxon>Agaricomycetidae</taxon>
        <taxon>Agaricales</taxon>
        <taxon>Marasmiineae</taxon>
        <taxon>Mycenaceae</taxon>
        <taxon>Mycena</taxon>
    </lineage>
</organism>
<dbReference type="EMBL" id="JARJCW010000009">
    <property type="protein sequence ID" value="KAJ7220635.1"/>
    <property type="molecule type" value="Genomic_DNA"/>
</dbReference>
<protein>
    <submittedName>
        <fullName evidence="2">Uncharacterized protein</fullName>
    </submittedName>
</protein>